<organism evidence="1 2">
    <name type="scientific">Hygrophoropsis aurantiaca</name>
    <dbReference type="NCBI Taxonomy" id="72124"/>
    <lineage>
        <taxon>Eukaryota</taxon>
        <taxon>Fungi</taxon>
        <taxon>Dikarya</taxon>
        <taxon>Basidiomycota</taxon>
        <taxon>Agaricomycotina</taxon>
        <taxon>Agaricomycetes</taxon>
        <taxon>Agaricomycetidae</taxon>
        <taxon>Boletales</taxon>
        <taxon>Coniophorineae</taxon>
        <taxon>Hygrophoropsidaceae</taxon>
        <taxon>Hygrophoropsis</taxon>
    </lineage>
</organism>
<sequence>MNRTRKKHKINDIVIRWTPGHCGIPGNERADEEAKKAANGETSDIKLLPPPLRRRGMKRRDLPISKSALKQQFNSTLKKEAAKVIRASPRFNQLSKIDDQMKFSSFSKLVANLPRRSASLLFQLRSNHVPLNKHLSYQRESRRTNQPEVPTLPQIR</sequence>
<proteinExistence type="predicted"/>
<evidence type="ECO:0000313" key="2">
    <source>
        <dbReference type="Proteomes" id="UP000790377"/>
    </source>
</evidence>
<dbReference type="EMBL" id="MU267900">
    <property type="protein sequence ID" value="KAH7907488.1"/>
    <property type="molecule type" value="Genomic_DNA"/>
</dbReference>
<dbReference type="Proteomes" id="UP000790377">
    <property type="component" value="Unassembled WGS sequence"/>
</dbReference>
<accession>A0ACB8A3B0</accession>
<keyword evidence="2" id="KW-1185">Reference proteome</keyword>
<name>A0ACB8A3B0_9AGAM</name>
<evidence type="ECO:0000313" key="1">
    <source>
        <dbReference type="EMBL" id="KAH7907488.1"/>
    </source>
</evidence>
<gene>
    <name evidence="1" type="ORF">BJ138DRAFT_496541</name>
</gene>
<reference evidence="1" key="1">
    <citation type="journal article" date="2021" name="New Phytol.">
        <title>Evolutionary innovations through gain and loss of genes in the ectomycorrhizal Boletales.</title>
        <authorList>
            <person name="Wu G."/>
            <person name="Miyauchi S."/>
            <person name="Morin E."/>
            <person name="Kuo A."/>
            <person name="Drula E."/>
            <person name="Varga T."/>
            <person name="Kohler A."/>
            <person name="Feng B."/>
            <person name="Cao Y."/>
            <person name="Lipzen A."/>
            <person name="Daum C."/>
            <person name="Hundley H."/>
            <person name="Pangilinan J."/>
            <person name="Johnson J."/>
            <person name="Barry K."/>
            <person name="LaButti K."/>
            <person name="Ng V."/>
            <person name="Ahrendt S."/>
            <person name="Min B."/>
            <person name="Choi I.G."/>
            <person name="Park H."/>
            <person name="Plett J.M."/>
            <person name="Magnuson J."/>
            <person name="Spatafora J.W."/>
            <person name="Nagy L.G."/>
            <person name="Henrissat B."/>
            <person name="Grigoriev I.V."/>
            <person name="Yang Z.L."/>
            <person name="Xu J."/>
            <person name="Martin F.M."/>
        </authorList>
    </citation>
    <scope>NUCLEOTIDE SEQUENCE</scope>
    <source>
        <strain evidence="1">ATCC 28755</strain>
    </source>
</reference>
<comment type="caution">
    <text evidence="1">The sequence shown here is derived from an EMBL/GenBank/DDBJ whole genome shotgun (WGS) entry which is preliminary data.</text>
</comment>
<protein>
    <submittedName>
        <fullName evidence="1">Uncharacterized protein</fullName>
    </submittedName>
</protein>